<dbReference type="InterPro" id="IPR038763">
    <property type="entry name" value="DHH_sf"/>
</dbReference>
<dbReference type="Gene3D" id="3.90.1640.10">
    <property type="entry name" value="inorganic pyrophosphatase (n-terminal core)"/>
    <property type="match status" value="1"/>
</dbReference>
<feature type="domain" description="DHHA1" evidence="2">
    <location>
        <begin position="233"/>
        <end position="317"/>
    </location>
</feature>
<dbReference type="Pfam" id="PF02272">
    <property type="entry name" value="DHHA1"/>
    <property type="match status" value="1"/>
</dbReference>
<dbReference type="Pfam" id="PF01368">
    <property type="entry name" value="DHH"/>
    <property type="match status" value="1"/>
</dbReference>
<name>A0A559KK10_9MOLU</name>
<dbReference type="AlphaFoldDB" id="A0A559KK10"/>
<reference evidence="3 4" key="1">
    <citation type="submission" date="2019-06" db="EMBL/GenBank/DDBJ databases">
        <title>Draft Genome Sequence of Candidatus Phytoplasma pini-Related Strain MDPP: A Resource for Comparative Genomics of Gymnosperm-infecting Phytoplasmas.</title>
        <authorList>
            <person name="Cai W."/>
            <person name="Costanzo S."/>
            <person name="Shao J."/>
            <person name="Zhao Y."/>
            <person name="Davis R."/>
        </authorList>
    </citation>
    <scope>NUCLEOTIDE SEQUENCE [LARGE SCALE GENOMIC DNA]</scope>
    <source>
        <strain evidence="3 4">MDPP</strain>
    </source>
</reference>
<dbReference type="SUPFAM" id="SSF64182">
    <property type="entry name" value="DHH phosphoesterases"/>
    <property type="match status" value="1"/>
</dbReference>
<gene>
    <name evidence="3" type="ORF">MDPP_0065</name>
</gene>
<dbReference type="EMBL" id="VIAE01000001">
    <property type="protein sequence ID" value="TVY12449.1"/>
    <property type="molecule type" value="Genomic_DNA"/>
</dbReference>
<evidence type="ECO:0000313" key="4">
    <source>
        <dbReference type="Proteomes" id="UP000320078"/>
    </source>
</evidence>
<feature type="domain" description="DDH" evidence="1">
    <location>
        <begin position="24"/>
        <end position="158"/>
    </location>
</feature>
<dbReference type="GO" id="GO:0003676">
    <property type="term" value="F:nucleic acid binding"/>
    <property type="evidence" value="ECO:0007669"/>
    <property type="project" value="InterPro"/>
</dbReference>
<evidence type="ECO:0000313" key="3">
    <source>
        <dbReference type="EMBL" id="TVY12449.1"/>
    </source>
</evidence>
<dbReference type="RefSeq" id="WP_144658217.1">
    <property type="nucleotide sequence ID" value="NZ_VIAE01000001.1"/>
</dbReference>
<sequence length="322" mass="37521">MQFISKKDKILKNIKKQIEKFDTIIIHGHRNPDGDCYGSQLGLKDIIQTTFIHKKVYAVGEDNPNLFFLGQMDQISDNEYQNALVFIVDCGQSRVIFDPKYKLGQMIIRIDHHLFVENIGDLEWIDNNFSSCSEMIYSFKEYVNFQLSKKGALSIYVGMITDSGHFRFERVNGNTLRIASVLLSKYGLNVFEIDQKINAQKIEILKFKGYVYQNFIIDNGFIYFKMPFSLLSKFDLNINEIFSVLNILGYIPDYPVWGFIIEIFEKQWRISIRSLGPRIDHIARQFGGGGHYRACGIRINKEEEIKLIIKLIQRSINEFHNI</sequence>
<comment type="caution">
    <text evidence="3">The sequence shown here is derived from an EMBL/GenBank/DDBJ whole genome shotgun (WGS) entry which is preliminary data.</text>
</comment>
<dbReference type="InterPro" id="IPR003156">
    <property type="entry name" value="DHHA1_dom"/>
</dbReference>
<dbReference type="InterPro" id="IPR001667">
    <property type="entry name" value="DDH_dom"/>
</dbReference>
<dbReference type="OrthoDB" id="9803668at2"/>
<dbReference type="InterPro" id="IPR051319">
    <property type="entry name" value="Oligoribo/pAp-PDE_c-di-AMP_PDE"/>
</dbReference>
<evidence type="ECO:0000259" key="2">
    <source>
        <dbReference type="Pfam" id="PF02272"/>
    </source>
</evidence>
<protein>
    <submittedName>
        <fullName evidence="3">Exopolyphosphatase-related protein</fullName>
    </submittedName>
</protein>
<organism evidence="3 4">
    <name type="scientific">Candidatus Phytoplasma pini</name>
    <dbReference type="NCBI Taxonomy" id="267362"/>
    <lineage>
        <taxon>Bacteria</taxon>
        <taxon>Bacillati</taxon>
        <taxon>Mycoplasmatota</taxon>
        <taxon>Mollicutes</taxon>
        <taxon>Acholeplasmatales</taxon>
        <taxon>Acholeplasmataceae</taxon>
        <taxon>Candidatus Phytoplasma</taxon>
    </lineage>
</organism>
<dbReference type="Gene3D" id="3.10.310.30">
    <property type="match status" value="1"/>
</dbReference>
<evidence type="ECO:0000259" key="1">
    <source>
        <dbReference type="Pfam" id="PF01368"/>
    </source>
</evidence>
<proteinExistence type="predicted"/>
<dbReference type="PANTHER" id="PTHR47618:SF1">
    <property type="entry name" value="BIFUNCTIONAL OLIGORIBONUCLEASE AND PAP PHOSPHATASE NRNA"/>
    <property type="match status" value="1"/>
</dbReference>
<keyword evidence="4" id="KW-1185">Reference proteome</keyword>
<dbReference type="PANTHER" id="PTHR47618">
    <property type="entry name" value="BIFUNCTIONAL OLIGORIBONUCLEASE AND PAP PHOSPHATASE NRNA"/>
    <property type="match status" value="1"/>
</dbReference>
<dbReference type="Proteomes" id="UP000320078">
    <property type="component" value="Unassembled WGS sequence"/>
</dbReference>
<accession>A0A559KK10</accession>